<dbReference type="OrthoDB" id="435402at2759"/>
<evidence type="ECO:0000313" key="3">
    <source>
        <dbReference type="Proteomes" id="UP000838763"/>
    </source>
</evidence>
<evidence type="ECO:0000256" key="1">
    <source>
        <dbReference type="SAM" id="MobiDB-lite"/>
    </source>
</evidence>
<name>A0A9P1GW82_9PEZI</name>
<feature type="non-terminal residue" evidence="2">
    <location>
        <position position="170"/>
    </location>
</feature>
<protein>
    <submittedName>
        <fullName evidence="2">Uncharacterized protein</fullName>
    </submittedName>
</protein>
<dbReference type="Proteomes" id="UP000838763">
    <property type="component" value="Unassembled WGS sequence"/>
</dbReference>
<dbReference type="EMBL" id="CALLCH030000001">
    <property type="protein sequence ID" value="CAI4211415.1"/>
    <property type="molecule type" value="Genomic_DNA"/>
</dbReference>
<feature type="region of interest" description="Disordered" evidence="1">
    <location>
        <begin position="1"/>
        <end position="50"/>
    </location>
</feature>
<reference evidence="2" key="1">
    <citation type="submission" date="2022-11" db="EMBL/GenBank/DDBJ databases">
        <authorList>
            <person name="Scott C."/>
            <person name="Bruce N."/>
        </authorList>
    </citation>
    <scope>NUCLEOTIDE SEQUENCE</scope>
</reference>
<feature type="compositionally biased region" description="Polar residues" evidence="1">
    <location>
        <begin position="84"/>
        <end position="93"/>
    </location>
</feature>
<feature type="compositionally biased region" description="Basic residues" evidence="1">
    <location>
        <begin position="157"/>
        <end position="170"/>
    </location>
</feature>
<proteinExistence type="predicted"/>
<dbReference type="AlphaFoldDB" id="A0A9P1GW82"/>
<evidence type="ECO:0000313" key="2">
    <source>
        <dbReference type="EMBL" id="CAI4211415.1"/>
    </source>
</evidence>
<keyword evidence="3" id="KW-1185">Reference proteome</keyword>
<feature type="region of interest" description="Disordered" evidence="1">
    <location>
        <begin position="62"/>
        <end position="170"/>
    </location>
</feature>
<organism evidence="2 3">
    <name type="scientific">Parascedosporium putredinis</name>
    <dbReference type="NCBI Taxonomy" id="1442378"/>
    <lineage>
        <taxon>Eukaryota</taxon>
        <taxon>Fungi</taxon>
        <taxon>Dikarya</taxon>
        <taxon>Ascomycota</taxon>
        <taxon>Pezizomycotina</taxon>
        <taxon>Sordariomycetes</taxon>
        <taxon>Hypocreomycetidae</taxon>
        <taxon>Microascales</taxon>
        <taxon>Microascaceae</taxon>
        <taxon>Parascedosporium</taxon>
    </lineage>
</organism>
<sequence length="170" mass="17988">PEGKPDPLASAEAVKVEVVEPTFSEANGDAAEEAQEDATKPTKLDSSDKIEDSAIEITAELAAEKKENGDVDPDSISVAEPRTESNPGNQKNGTECEVSPAHSEANEDEDPRARLKAKRARARVRAKARKAAEAEGSTSVVATGADTINGGASEQKKKPKKKARKVAQRE</sequence>
<gene>
    <name evidence="2" type="ORF">PPNO1_LOCUS1204</name>
</gene>
<feature type="compositionally biased region" description="Basic and acidic residues" evidence="1">
    <location>
        <begin position="37"/>
        <end position="50"/>
    </location>
</feature>
<feature type="compositionally biased region" description="Basic residues" evidence="1">
    <location>
        <begin position="114"/>
        <end position="129"/>
    </location>
</feature>
<accession>A0A9P1GW82</accession>
<comment type="caution">
    <text evidence="2">The sequence shown here is derived from an EMBL/GenBank/DDBJ whole genome shotgun (WGS) entry which is preliminary data.</text>
</comment>
<feature type="non-terminal residue" evidence="2">
    <location>
        <position position="1"/>
    </location>
</feature>